<evidence type="ECO:0000256" key="3">
    <source>
        <dbReference type="ARBA" id="ARBA00022989"/>
    </source>
</evidence>
<feature type="transmembrane region" description="Helical" evidence="5">
    <location>
        <begin position="185"/>
        <end position="209"/>
    </location>
</feature>
<sequence length="283" mass="33386">MNGTADLVKSIETLTSFLPNNPLGTPLESNWRYMTATYTEWEIATYGSIFVHEVIYFMFCLPSFLFQFIPSMKRFKIQQDKPEERQWGCVKLLLFSHFCIQAPMILGTYYFTQVFGIKYDYDSIPRWYVLAAQVIGCAIIEDTWHYFLHRLLHHKRLYKHVHKVHHSYTAPFGLVAEYAHPIETVVLGMGFFIGIVTFCNHMVMMWVWVAVRLLETIDVHTGYDIPWLNPMHLIPGYAGSRAHDFHHQNFVGNYSSTFVYWDKLFGTDKQYKDYYAQLKNKQQ</sequence>
<evidence type="ECO:0000256" key="1">
    <source>
        <dbReference type="ARBA" id="ARBA00004370"/>
    </source>
</evidence>
<organism evidence="7 8">
    <name type="scientific">Priapulus caudatus</name>
    <name type="common">Priapulid worm</name>
    <dbReference type="NCBI Taxonomy" id="37621"/>
    <lineage>
        <taxon>Eukaryota</taxon>
        <taxon>Metazoa</taxon>
        <taxon>Ecdysozoa</taxon>
        <taxon>Scalidophora</taxon>
        <taxon>Priapulida</taxon>
        <taxon>Priapulimorpha</taxon>
        <taxon>Priapulimorphida</taxon>
        <taxon>Priapulidae</taxon>
        <taxon>Priapulus</taxon>
    </lineage>
</organism>
<dbReference type="InterPro" id="IPR050307">
    <property type="entry name" value="Sterol_Desaturase_Related"/>
</dbReference>
<keyword evidence="4 5" id="KW-0472">Membrane</keyword>
<evidence type="ECO:0000256" key="4">
    <source>
        <dbReference type="ARBA" id="ARBA00023136"/>
    </source>
</evidence>
<evidence type="ECO:0000256" key="2">
    <source>
        <dbReference type="ARBA" id="ARBA00022692"/>
    </source>
</evidence>
<keyword evidence="2 5" id="KW-0812">Transmembrane</keyword>
<evidence type="ECO:0000313" key="8">
    <source>
        <dbReference type="RefSeq" id="XP_014667526.1"/>
    </source>
</evidence>
<dbReference type="Proteomes" id="UP000695022">
    <property type="component" value="Unplaced"/>
</dbReference>
<feature type="transmembrane region" description="Helical" evidence="5">
    <location>
        <begin position="43"/>
        <end position="69"/>
    </location>
</feature>
<reference evidence="8" key="1">
    <citation type="submission" date="2025-08" db="UniProtKB">
        <authorList>
            <consortium name="RefSeq"/>
        </authorList>
    </citation>
    <scope>IDENTIFICATION</scope>
</reference>
<accession>A0ABM1E5Q5</accession>
<keyword evidence="3 5" id="KW-1133">Transmembrane helix</keyword>
<feature type="transmembrane region" description="Helical" evidence="5">
    <location>
        <begin position="127"/>
        <end position="148"/>
    </location>
</feature>
<feature type="transmembrane region" description="Helical" evidence="5">
    <location>
        <begin position="90"/>
        <end position="112"/>
    </location>
</feature>
<dbReference type="RefSeq" id="XP_014667526.1">
    <property type="nucleotide sequence ID" value="XM_014812040.1"/>
</dbReference>
<evidence type="ECO:0000259" key="6">
    <source>
        <dbReference type="Pfam" id="PF04116"/>
    </source>
</evidence>
<evidence type="ECO:0000313" key="7">
    <source>
        <dbReference type="Proteomes" id="UP000695022"/>
    </source>
</evidence>
<name>A0ABM1E5Q5_PRICU</name>
<comment type="subcellular location">
    <subcellularLocation>
        <location evidence="1">Membrane</location>
    </subcellularLocation>
</comment>
<keyword evidence="7" id="KW-1185">Reference proteome</keyword>
<proteinExistence type="predicted"/>
<gene>
    <name evidence="8" type="primary">LOC106809083</name>
</gene>
<dbReference type="Pfam" id="PF04116">
    <property type="entry name" value="FA_hydroxylase"/>
    <property type="match status" value="1"/>
</dbReference>
<protein>
    <submittedName>
        <fullName evidence="8">Methylsterol monooxygenase 1-like isoform X1</fullName>
    </submittedName>
</protein>
<feature type="domain" description="Fatty acid hydroxylase" evidence="6">
    <location>
        <begin position="135"/>
        <end position="267"/>
    </location>
</feature>
<dbReference type="GeneID" id="106809083"/>
<evidence type="ECO:0000256" key="5">
    <source>
        <dbReference type="SAM" id="Phobius"/>
    </source>
</evidence>
<dbReference type="InterPro" id="IPR006694">
    <property type="entry name" value="Fatty_acid_hydroxylase"/>
</dbReference>
<dbReference type="PANTHER" id="PTHR11863">
    <property type="entry name" value="STEROL DESATURASE"/>
    <property type="match status" value="1"/>
</dbReference>